<protein>
    <submittedName>
        <fullName evidence="2">Expressed protein</fullName>
    </submittedName>
</protein>
<evidence type="ECO:0000313" key="3">
    <source>
        <dbReference type="Proteomes" id="UP001153365"/>
    </source>
</evidence>
<keyword evidence="3" id="KW-1185">Reference proteome</keyword>
<gene>
    <name evidence="2" type="ORF">PPACK8108_LOCUS7410</name>
</gene>
<feature type="transmembrane region" description="Helical" evidence="1">
    <location>
        <begin position="63"/>
        <end position="87"/>
    </location>
</feature>
<name>A0AAV0ASS2_PHAPC</name>
<accession>A0AAV0ASS2</accession>
<keyword evidence="1" id="KW-0812">Transmembrane</keyword>
<comment type="caution">
    <text evidence="2">The sequence shown here is derived from an EMBL/GenBank/DDBJ whole genome shotgun (WGS) entry which is preliminary data.</text>
</comment>
<dbReference type="AlphaFoldDB" id="A0AAV0ASS2"/>
<sequence length="89" mass="10694">MLFHIVYFLHLCCLSLVRYLAICNLWNVADAAFFIYSIILYYQISCSNQLRFEQELFHLKENFFLFLLVTHNHGFISNLPILLILLYTR</sequence>
<dbReference type="Proteomes" id="UP001153365">
    <property type="component" value="Unassembled WGS sequence"/>
</dbReference>
<dbReference type="EMBL" id="CALTRL010001465">
    <property type="protein sequence ID" value="CAH7672596.1"/>
    <property type="molecule type" value="Genomic_DNA"/>
</dbReference>
<feature type="transmembrane region" description="Helical" evidence="1">
    <location>
        <begin position="16"/>
        <end position="42"/>
    </location>
</feature>
<proteinExistence type="predicted"/>
<keyword evidence="1" id="KW-0472">Membrane</keyword>
<evidence type="ECO:0000256" key="1">
    <source>
        <dbReference type="SAM" id="Phobius"/>
    </source>
</evidence>
<evidence type="ECO:0000313" key="2">
    <source>
        <dbReference type="EMBL" id="CAH7672596.1"/>
    </source>
</evidence>
<organism evidence="2 3">
    <name type="scientific">Phakopsora pachyrhizi</name>
    <name type="common">Asian soybean rust disease fungus</name>
    <dbReference type="NCBI Taxonomy" id="170000"/>
    <lineage>
        <taxon>Eukaryota</taxon>
        <taxon>Fungi</taxon>
        <taxon>Dikarya</taxon>
        <taxon>Basidiomycota</taxon>
        <taxon>Pucciniomycotina</taxon>
        <taxon>Pucciniomycetes</taxon>
        <taxon>Pucciniales</taxon>
        <taxon>Phakopsoraceae</taxon>
        <taxon>Phakopsora</taxon>
    </lineage>
</organism>
<keyword evidence="1" id="KW-1133">Transmembrane helix</keyword>
<reference evidence="2" key="1">
    <citation type="submission" date="2022-06" db="EMBL/GenBank/DDBJ databases">
        <authorList>
            <consortium name="SYNGENTA / RWTH Aachen University"/>
        </authorList>
    </citation>
    <scope>NUCLEOTIDE SEQUENCE</scope>
</reference>